<sequence length="230" mass="23746">MLDINNVIRISLTSAQKGLSNVNTSALALFTHETPIPNDFGVLRTYLSPDNVAKDFGTDSMTARLANMIFAQPANIISGGGYLVVIPLFSNSVAQPATLISTGIDLSALPSGGGGLVVTVNGTLQTLVFQSINLTNIGTVQNSLNAVANEVGLNFNLIGDVSAAEVILTTTQTGTGATIVVGTDTEHTDIAPLLGFSNGMSDTGINAGEESIKDALIRTATQTQTFGFIS</sequence>
<organism evidence="1 2">
    <name type="scientific">Termititenax aidoneus</name>
    <dbReference type="NCBI Taxonomy" id="2218524"/>
    <lineage>
        <taxon>Bacteria</taxon>
        <taxon>Bacillati</taxon>
        <taxon>Candidatus Margulisiibacteriota</taxon>
        <taxon>Candidatus Termititenacia</taxon>
        <taxon>Candidatus Termititenacales</taxon>
        <taxon>Candidatus Termititenacaceae</taxon>
        <taxon>Candidatus Termititenax</taxon>
    </lineage>
</organism>
<name>A0A388TBW9_TERA1</name>
<dbReference type="Pfam" id="PF11863">
    <property type="entry name" value="DUF3383"/>
    <property type="match status" value="1"/>
</dbReference>
<evidence type="ECO:0000313" key="1">
    <source>
        <dbReference type="EMBL" id="GBR73935.1"/>
    </source>
</evidence>
<comment type="caution">
    <text evidence="1">The sequence shown here is derived from an EMBL/GenBank/DDBJ whole genome shotgun (WGS) entry which is preliminary data.</text>
</comment>
<keyword evidence="2" id="KW-1185">Reference proteome</keyword>
<reference evidence="1 2" key="1">
    <citation type="journal article" date="2019" name="ISME J.">
        <title>Genome analyses of uncultured TG2/ZB3 bacteria in 'Margulisbacteria' specifically attached to ectosymbiotic spirochetes of protists in the termite gut.</title>
        <authorList>
            <person name="Utami Y.D."/>
            <person name="Kuwahara H."/>
            <person name="Igai K."/>
            <person name="Murakami T."/>
            <person name="Sugaya K."/>
            <person name="Morikawa T."/>
            <person name="Nagura Y."/>
            <person name="Yuki M."/>
            <person name="Deevong P."/>
            <person name="Inoue T."/>
            <person name="Kihara K."/>
            <person name="Lo N."/>
            <person name="Yamada A."/>
            <person name="Ohkuma M."/>
            <person name="Hongoh Y."/>
        </authorList>
    </citation>
    <scope>NUCLEOTIDE SEQUENCE [LARGE SCALE GENOMIC DNA]</scope>
    <source>
        <strain evidence="1">NkOx7-01</strain>
    </source>
</reference>
<proteinExistence type="predicted"/>
<accession>A0A388TBW9</accession>
<dbReference type="Proteomes" id="UP000269352">
    <property type="component" value="Unassembled WGS sequence"/>
</dbReference>
<gene>
    <name evidence="1" type="ORF">NO1_1194</name>
</gene>
<protein>
    <submittedName>
        <fullName evidence="1">Uncharacterized protein</fullName>
    </submittedName>
</protein>
<feature type="non-terminal residue" evidence="1">
    <location>
        <position position="230"/>
    </location>
</feature>
<dbReference type="InterPro" id="IPR021808">
    <property type="entry name" value="DUF3383"/>
</dbReference>
<evidence type="ECO:0000313" key="2">
    <source>
        <dbReference type="Proteomes" id="UP000269352"/>
    </source>
</evidence>
<dbReference type="AlphaFoldDB" id="A0A388TBW9"/>
<dbReference type="EMBL" id="BGZN01000025">
    <property type="protein sequence ID" value="GBR73935.1"/>
    <property type="molecule type" value="Genomic_DNA"/>
</dbReference>